<dbReference type="OrthoDB" id="69764at2"/>
<keyword evidence="2" id="KW-1185">Reference proteome</keyword>
<gene>
    <name evidence="1" type="ORF">KDA_49800</name>
</gene>
<dbReference type="Pfam" id="PF11528">
    <property type="entry name" value="DUF3224"/>
    <property type="match status" value="1"/>
</dbReference>
<sequence>MSIHTKSDFKIISWDQHPYDEPKEDSKLLKTDVKRSFQGDIKAESTAVLLMCLAANGSAGYVATERVVGRIGSRSGSFVIQHGGAVEAGNVTDSFGYVVPGSGTGELQGLRGHCGWHHDEHEATFTLDYDIE</sequence>
<evidence type="ECO:0000313" key="1">
    <source>
        <dbReference type="EMBL" id="GCE29496.1"/>
    </source>
</evidence>
<organism evidence="1 2">
    <name type="scientific">Dictyobacter alpinus</name>
    <dbReference type="NCBI Taxonomy" id="2014873"/>
    <lineage>
        <taxon>Bacteria</taxon>
        <taxon>Bacillati</taxon>
        <taxon>Chloroflexota</taxon>
        <taxon>Ktedonobacteria</taxon>
        <taxon>Ktedonobacterales</taxon>
        <taxon>Dictyobacteraceae</taxon>
        <taxon>Dictyobacter</taxon>
    </lineage>
</organism>
<accession>A0A402BDW2</accession>
<dbReference type="RefSeq" id="WP_126629748.1">
    <property type="nucleotide sequence ID" value="NZ_BIFT01000002.1"/>
</dbReference>
<evidence type="ECO:0000313" key="2">
    <source>
        <dbReference type="Proteomes" id="UP000287171"/>
    </source>
</evidence>
<dbReference type="InterPro" id="IPR023159">
    <property type="entry name" value="SO1590-like_sf"/>
</dbReference>
<dbReference type="EMBL" id="BIFT01000002">
    <property type="protein sequence ID" value="GCE29496.1"/>
    <property type="molecule type" value="Genomic_DNA"/>
</dbReference>
<name>A0A402BDW2_9CHLR</name>
<protein>
    <recommendedName>
        <fullName evidence="3">DUF3224 domain-containing protein</fullName>
    </recommendedName>
</protein>
<reference evidence="2" key="1">
    <citation type="submission" date="2018-12" db="EMBL/GenBank/DDBJ databases">
        <title>Tengunoibacter tsumagoiensis gen. nov., sp. nov., Dictyobacter kobayashii sp. nov., D. alpinus sp. nov., and D. joshuensis sp. nov. and description of Dictyobacteraceae fam. nov. within the order Ktedonobacterales isolated from Tengu-no-mugimeshi.</title>
        <authorList>
            <person name="Wang C.M."/>
            <person name="Zheng Y."/>
            <person name="Sakai Y."/>
            <person name="Toyoda A."/>
            <person name="Minakuchi Y."/>
            <person name="Abe K."/>
            <person name="Yokota A."/>
            <person name="Yabe S."/>
        </authorList>
    </citation>
    <scope>NUCLEOTIDE SEQUENCE [LARGE SCALE GENOMIC DNA]</scope>
    <source>
        <strain evidence="2">Uno16</strain>
    </source>
</reference>
<dbReference type="Gene3D" id="2.40.350.10">
    <property type="entry name" value="SO1590-like"/>
    <property type="match status" value="1"/>
</dbReference>
<dbReference type="Proteomes" id="UP000287171">
    <property type="component" value="Unassembled WGS sequence"/>
</dbReference>
<evidence type="ECO:0008006" key="3">
    <source>
        <dbReference type="Google" id="ProtNLM"/>
    </source>
</evidence>
<dbReference type="InterPro" id="IPR021607">
    <property type="entry name" value="DUF3224"/>
</dbReference>
<dbReference type="AlphaFoldDB" id="A0A402BDW2"/>
<dbReference type="SUPFAM" id="SSF159238">
    <property type="entry name" value="SO1590-like"/>
    <property type="match status" value="1"/>
</dbReference>
<proteinExistence type="predicted"/>
<comment type="caution">
    <text evidence="1">The sequence shown here is derived from an EMBL/GenBank/DDBJ whole genome shotgun (WGS) entry which is preliminary data.</text>
</comment>